<protein>
    <submittedName>
        <fullName evidence="2">Uncharacterized protein</fullName>
    </submittedName>
</protein>
<feature type="compositionally biased region" description="Polar residues" evidence="1">
    <location>
        <begin position="70"/>
        <end position="87"/>
    </location>
</feature>
<feature type="region of interest" description="Disordered" evidence="1">
    <location>
        <begin position="1"/>
        <end position="22"/>
    </location>
</feature>
<keyword evidence="3" id="KW-1185">Reference proteome</keyword>
<feature type="region of interest" description="Disordered" evidence="1">
    <location>
        <begin position="63"/>
        <end position="111"/>
    </location>
</feature>
<dbReference type="EMBL" id="JAPDIA010000003">
    <property type="protein sequence ID" value="MDG0809670.1"/>
    <property type="molecule type" value="Genomic_DNA"/>
</dbReference>
<reference evidence="2" key="1">
    <citation type="submission" date="2022-10" db="EMBL/GenBank/DDBJ databases">
        <title>Comparative genomic analysis of Cohnella hashimotonis sp. nov., isolated from the International Space Station.</title>
        <authorList>
            <person name="Simpson A."/>
            <person name="Venkateswaran K."/>
        </authorList>
    </citation>
    <scope>NUCLEOTIDE SEQUENCE</scope>
    <source>
        <strain evidence="2">DSM 28161</strain>
    </source>
</reference>
<dbReference type="Proteomes" id="UP001153404">
    <property type="component" value="Unassembled WGS sequence"/>
</dbReference>
<gene>
    <name evidence="2" type="ORF">OMP40_10170</name>
</gene>
<accession>A0A9X4KRP6</accession>
<sequence>MLPDAGMRSRHRIAPPFKADPPAVPIPPTVDLRVHLHVILAHLNDIPFAQECDGYVRDPAARDNNELATHDSSPFLTQGDTVQTEKTPLSIEKPFASRSVPDSKGLRRLGD</sequence>
<comment type="caution">
    <text evidence="2">The sequence shown here is derived from an EMBL/GenBank/DDBJ whole genome shotgun (WGS) entry which is preliminary data.</text>
</comment>
<evidence type="ECO:0000313" key="2">
    <source>
        <dbReference type="EMBL" id="MDG0809670.1"/>
    </source>
</evidence>
<proteinExistence type="predicted"/>
<organism evidence="2 3">
    <name type="scientific">Cohnella rhizosphaerae</name>
    <dbReference type="NCBI Taxonomy" id="1457232"/>
    <lineage>
        <taxon>Bacteria</taxon>
        <taxon>Bacillati</taxon>
        <taxon>Bacillota</taxon>
        <taxon>Bacilli</taxon>
        <taxon>Bacillales</taxon>
        <taxon>Paenibacillaceae</taxon>
        <taxon>Cohnella</taxon>
    </lineage>
</organism>
<evidence type="ECO:0000256" key="1">
    <source>
        <dbReference type="SAM" id="MobiDB-lite"/>
    </source>
</evidence>
<evidence type="ECO:0000313" key="3">
    <source>
        <dbReference type="Proteomes" id="UP001153404"/>
    </source>
</evidence>
<dbReference type="RefSeq" id="WP_277531114.1">
    <property type="nucleotide sequence ID" value="NZ_JAPDIA010000003.1"/>
</dbReference>
<name>A0A9X4KRP6_9BACL</name>
<dbReference type="AlphaFoldDB" id="A0A9X4KRP6"/>